<gene>
    <name evidence="1" type="ORF">DW986_07165</name>
</gene>
<dbReference type="InterPro" id="IPR013320">
    <property type="entry name" value="ConA-like_dom_sf"/>
</dbReference>
<dbReference type="Proteomes" id="UP000285173">
    <property type="component" value="Unassembled WGS sequence"/>
</dbReference>
<proteinExistence type="predicted"/>
<dbReference type="GO" id="GO:0004553">
    <property type="term" value="F:hydrolase activity, hydrolyzing O-glycosyl compounds"/>
    <property type="evidence" value="ECO:0007669"/>
    <property type="project" value="UniProtKB-ARBA"/>
</dbReference>
<evidence type="ECO:0000313" key="2">
    <source>
        <dbReference type="Proteomes" id="UP000285173"/>
    </source>
</evidence>
<reference evidence="1 2" key="1">
    <citation type="submission" date="2018-08" db="EMBL/GenBank/DDBJ databases">
        <title>A genome reference for cultivated species of the human gut microbiota.</title>
        <authorList>
            <person name="Zou Y."/>
            <person name="Xue W."/>
            <person name="Luo G."/>
        </authorList>
    </citation>
    <scope>NUCLEOTIDE SEQUENCE [LARGE SCALE GENOMIC DNA]</scope>
    <source>
        <strain evidence="1 2">AM50-15</strain>
    </source>
</reference>
<dbReference type="EMBL" id="QSEF01000008">
    <property type="protein sequence ID" value="RGZ49123.1"/>
    <property type="molecule type" value="Genomic_DNA"/>
</dbReference>
<organism evidence="1 2">
    <name type="scientific">Parabacteroides merdae</name>
    <dbReference type="NCBI Taxonomy" id="46503"/>
    <lineage>
        <taxon>Bacteria</taxon>
        <taxon>Pseudomonadati</taxon>
        <taxon>Bacteroidota</taxon>
        <taxon>Bacteroidia</taxon>
        <taxon>Bacteroidales</taxon>
        <taxon>Tannerellaceae</taxon>
        <taxon>Parabacteroides</taxon>
    </lineage>
</organism>
<dbReference type="GO" id="GO:0005975">
    <property type="term" value="P:carbohydrate metabolic process"/>
    <property type="evidence" value="ECO:0007669"/>
    <property type="project" value="UniProtKB-ARBA"/>
</dbReference>
<dbReference type="Gene3D" id="2.60.120.200">
    <property type="match status" value="1"/>
</dbReference>
<comment type="caution">
    <text evidence="1">The sequence shown here is derived from an EMBL/GenBank/DDBJ whole genome shotgun (WGS) entry which is preliminary data.</text>
</comment>
<accession>A0A3R5ZP41</accession>
<protein>
    <submittedName>
        <fullName evidence="1">LamG domain-containing protein</fullName>
    </submittedName>
</protein>
<dbReference type="AlphaFoldDB" id="A0A3R5ZP41"/>
<evidence type="ECO:0000313" key="1">
    <source>
        <dbReference type="EMBL" id="RGZ49123.1"/>
    </source>
</evidence>
<sequence length="211" mass="23789">MIRSMMGRKKVDRNTLLLLHFDGSLKDEASGKPYVGSNMSYVVGKFKNCVSFSGNGYVKISGTNAINESLYPNYTVDFWIKLKSGVKNGIMSKGNGGGSYSFDIMEESDGRIFFGLQYGGTRGDAICYFTMPRDQWVHLAIVRSQSRYWKVYVNGVYASGFTSTMVSGYYSSLMIGKYRDYGLYLNGMIDEFRISNIARWTSNFTPPARPY</sequence>
<dbReference type="SUPFAM" id="SSF49899">
    <property type="entry name" value="Concanavalin A-like lectins/glucanases"/>
    <property type="match status" value="1"/>
</dbReference>
<dbReference type="Pfam" id="PF13385">
    <property type="entry name" value="Laminin_G_3"/>
    <property type="match status" value="1"/>
</dbReference>
<name>A0A3R5ZP41_9BACT</name>